<evidence type="ECO:0000256" key="1">
    <source>
        <dbReference type="ARBA" id="ARBA00008931"/>
    </source>
</evidence>
<dbReference type="Pfam" id="PF00252">
    <property type="entry name" value="Ribosomal_L16"/>
    <property type="match status" value="1"/>
</dbReference>
<dbReference type="EMBL" id="CAXLJL010000756">
    <property type="protein sequence ID" value="CAL5140631.1"/>
    <property type="molecule type" value="Genomic_DNA"/>
</dbReference>
<reference evidence="6" key="1">
    <citation type="submission" date="2024-06" db="EMBL/GenBank/DDBJ databases">
        <authorList>
            <person name="Liu X."/>
            <person name="Lenzi L."/>
            <person name="Haldenby T S."/>
            <person name="Uol C."/>
        </authorList>
    </citation>
    <scope>NUCLEOTIDE SEQUENCE</scope>
</reference>
<dbReference type="GO" id="GO:0032543">
    <property type="term" value="P:mitochondrial translation"/>
    <property type="evidence" value="ECO:0007669"/>
    <property type="project" value="TreeGrafter"/>
</dbReference>
<dbReference type="Gene3D" id="3.90.1170.10">
    <property type="entry name" value="Ribosomal protein L10e/L16"/>
    <property type="match status" value="1"/>
</dbReference>
<gene>
    <name evidence="6" type="ORF">CDAUBV1_LOCUS15936</name>
</gene>
<dbReference type="PANTHER" id="PTHR12220">
    <property type="entry name" value="50S/60S RIBOSOMAL PROTEIN L16"/>
    <property type="match status" value="1"/>
</dbReference>
<dbReference type="GO" id="GO:0005762">
    <property type="term" value="C:mitochondrial large ribosomal subunit"/>
    <property type="evidence" value="ECO:0007669"/>
    <property type="project" value="TreeGrafter"/>
</dbReference>
<protein>
    <recommendedName>
        <fullName evidence="4">Large ribosomal subunit protein uL16m</fullName>
    </recommendedName>
</protein>
<dbReference type="PRINTS" id="PR00060">
    <property type="entry name" value="RIBOSOMALL16"/>
</dbReference>
<evidence type="ECO:0000313" key="7">
    <source>
        <dbReference type="Proteomes" id="UP001497525"/>
    </source>
</evidence>
<evidence type="ECO:0000256" key="3">
    <source>
        <dbReference type="ARBA" id="ARBA00023274"/>
    </source>
</evidence>
<dbReference type="AlphaFoldDB" id="A0AAV2TWS4"/>
<dbReference type="InterPro" id="IPR047873">
    <property type="entry name" value="Ribosomal_uL16"/>
</dbReference>
<dbReference type="Proteomes" id="UP001497525">
    <property type="component" value="Unassembled WGS sequence"/>
</dbReference>
<evidence type="ECO:0000256" key="5">
    <source>
        <dbReference type="RuleBase" id="RU004413"/>
    </source>
</evidence>
<evidence type="ECO:0000256" key="2">
    <source>
        <dbReference type="ARBA" id="ARBA00022980"/>
    </source>
</evidence>
<keyword evidence="3 5" id="KW-0687">Ribonucleoprotein</keyword>
<dbReference type="SUPFAM" id="SSF54686">
    <property type="entry name" value="Ribosomal protein L16p/L10e"/>
    <property type="match status" value="1"/>
</dbReference>
<evidence type="ECO:0000256" key="4">
    <source>
        <dbReference type="ARBA" id="ARBA00035302"/>
    </source>
</evidence>
<evidence type="ECO:0000313" key="6">
    <source>
        <dbReference type="EMBL" id="CAL5140631.1"/>
    </source>
</evidence>
<accession>A0AAV2TWS4</accession>
<comment type="similarity">
    <text evidence="1 5">Belongs to the universal ribosomal protein uL16 family.</text>
</comment>
<name>A0AAV2TWS4_CALDB</name>
<keyword evidence="2 5" id="KW-0689">Ribosomal protein</keyword>
<sequence>MKILPILMRIGVHSKRTGQLLGQLSAFHLRSQSRSFAVYSEYYPDIQWRIIKELDNVQFPPEKRRLSTLLRQPVFSGTGKPPKMARHLIDYRGPEEFRNKLTYEQYGIQALEGGELLFGHLEMIRLTVNRGLEEKRMFAAWGVESPWKAKTKRPQGKRMGGGKAEIHHYVTPVKSGRIIVEMGGYLDWREAYRVLSRVAEKLPFRARFVSQELLEAETRIEAYIAAKNVNPFTNVRHVLAHNYGGCRDFISPYYMEWGTTKYH</sequence>
<proteinExistence type="inferred from homology"/>
<dbReference type="GO" id="GO:0003735">
    <property type="term" value="F:structural constituent of ribosome"/>
    <property type="evidence" value="ECO:0007669"/>
    <property type="project" value="InterPro"/>
</dbReference>
<dbReference type="PANTHER" id="PTHR12220:SF13">
    <property type="entry name" value="LARGE RIBOSOMAL SUBUNIT PROTEIN UL16M"/>
    <property type="match status" value="1"/>
</dbReference>
<dbReference type="InterPro" id="IPR036920">
    <property type="entry name" value="Ribosomal_uL16_sf"/>
</dbReference>
<organism evidence="6 7">
    <name type="scientific">Calicophoron daubneyi</name>
    <name type="common">Rumen fluke</name>
    <name type="synonym">Paramphistomum daubneyi</name>
    <dbReference type="NCBI Taxonomy" id="300641"/>
    <lineage>
        <taxon>Eukaryota</taxon>
        <taxon>Metazoa</taxon>
        <taxon>Spiralia</taxon>
        <taxon>Lophotrochozoa</taxon>
        <taxon>Platyhelminthes</taxon>
        <taxon>Trematoda</taxon>
        <taxon>Digenea</taxon>
        <taxon>Plagiorchiida</taxon>
        <taxon>Pronocephalata</taxon>
        <taxon>Paramphistomoidea</taxon>
        <taxon>Paramphistomidae</taxon>
        <taxon>Calicophoron</taxon>
    </lineage>
</organism>
<comment type="caution">
    <text evidence="6">The sequence shown here is derived from an EMBL/GenBank/DDBJ whole genome shotgun (WGS) entry which is preliminary data.</text>
</comment>
<dbReference type="InterPro" id="IPR000114">
    <property type="entry name" value="Ribosomal_uL16_bact-type"/>
</dbReference>
<dbReference type="GO" id="GO:0019843">
    <property type="term" value="F:rRNA binding"/>
    <property type="evidence" value="ECO:0007669"/>
    <property type="project" value="InterPro"/>
</dbReference>